<keyword evidence="1" id="KW-1133">Transmembrane helix</keyword>
<keyword evidence="3" id="KW-1185">Reference proteome</keyword>
<feature type="transmembrane region" description="Helical" evidence="1">
    <location>
        <begin position="6"/>
        <end position="24"/>
    </location>
</feature>
<proteinExistence type="predicted"/>
<evidence type="ECO:0000313" key="3">
    <source>
        <dbReference type="Proteomes" id="UP000008148"/>
    </source>
</evidence>
<protein>
    <submittedName>
        <fullName evidence="2">Uncharacterized protein</fullName>
    </submittedName>
</protein>
<organism evidence="2 3">
    <name type="scientific">Citrobacter koseri (strain ATCC BAA-895 / CDC 4225-83 / SGSC4696)</name>
    <dbReference type="NCBI Taxonomy" id="290338"/>
    <lineage>
        <taxon>Bacteria</taxon>
        <taxon>Pseudomonadati</taxon>
        <taxon>Pseudomonadota</taxon>
        <taxon>Gammaproteobacteria</taxon>
        <taxon>Enterobacterales</taxon>
        <taxon>Enterobacteriaceae</taxon>
        <taxon>Citrobacter</taxon>
    </lineage>
</organism>
<accession>A8AG27</accession>
<name>A8AG27_CITK8</name>
<dbReference type="AlphaFoldDB" id="A8AG27"/>
<evidence type="ECO:0000256" key="1">
    <source>
        <dbReference type="SAM" id="Phobius"/>
    </source>
</evidence>
<dbReference type="STRING" id="290338.CKO_01300"/>
<reference evidence="2 3" key="1">
    <citation type="submission" date="2007-08" db="EMBL/GenBank/DDBJ databases">
        <authorList>
            <consortium name="The Citrobacter koseri Genome Sequencing Project"/>
            <person name="McClelland M."/>
            <person name="Sanderson E.K."/>
            <person name="Porwollik S."/>
            <person name="Spieth J."/>
            <person name="Clifton W.S."/>
            <person name="Latreille P."/>
            <person name="Courtney L."/>
            <person name="Wang C."/>
            <person name="Pepin K."/>
            <person name="Bhonagiri V."/>
            <person name="Nash W."/>
            <person name="Johnson M."/>
            <person name="Thiruvilangam P."/>
            <person name="Wilson R."/>
        </authorList>
    </citation>
    <scope>NUCLEOTIDE SEQUENCE [LARGE SCALE GENOMIC DNA]</scope>
    <source>
        <strain evidence="3">ATCC BAA-895 / CDC 4225-83 / SGSC4696</strain>
    </source>
</reference>
<keyword evidence="1" id="KW-0812">Transmembrane</keyword>
<dbReference type="Proteomes" id="UP000008148">
    <property type="component" value="Chromosome"/>
</dbReference>
<evidence type="ECO:0000313" key="2">
    <source>
        <dbReference type="EMBL" id="ABV12440.1"/>
    </source>
</evidence>
<sequence length="70" mass="8463">MIIHCAALDRAFFCLFLVTTYLFINKQRRFVRTAFIYALQGAYPLIPTYKEFNIYIMDEFENIHINQYVE</sequence>
<dbReference type="KEGG" id="cko:CKO_01300"/>
<dbReference type="HOGENOM" id="CLU_2750480_0_0_6"/>
<dbReference type="EMBL" id="CP000822">
    <property type="protein sequence ID" value="ABV12440.1"/>
    <property type="molecule type" value="Genomic_DNA"/>
</dbReference>
<keyword evidence="1" id="KW-0472">Membrane</keyword>
<gene>
    <name evidence="2" type="ordered locus">CKO_01300</name>
</gene>